<evidence type="ECO:0000313" key="1">
    <source>
        <dbReference type="EMBL" id="CAB4189362.1"/>
    </source>
</evidence>
<protein>
    <submittedName>
        <fullName evidence="1">Uncharacterized protein</fullName>
    </submittedName>
</protein>
<gene>
    <name evidence="1" type="ORF">UFOVP1184_30</name>
</gene>
<name>A0A6J5QZY2_9CAUD</name>
<reference evidence="1" key="1">
    <citation type="submission" date="2020-05" db="EMBL/GenBank/DDBJ databases">
        <authorList>
            <person name="Chiriac C."/>
            <person name="Salcher M."/>
            <person name="Ghai R."/>
            <person name="Kavagutti S V."/>
        </authorList>
    </citation>
    <scope>NUCLEOTIDE SEQUENCE</scope>
</reference>
<organism evidence="1">
    <name type="scientific">uncultured Caudovirales phage</name>
    <dbReference type="NCBI Taxonomy" id="2100421"/>
    <lineage>
        <taxon>Viruses</taxon>
        <taxon>Duplodnaviria</taxon>
        <taxon>Heunggongvirae</taxon>
        <taxon>Uroviricota</taxon>
        <taxon>Caudoviricetes</taxon>
        <taxon>Peduoviridae</taxon>
        <taxon>Maltschvirus</taxon>
        <taxon>Maltschvirus maltsch</taxon>
    </lineage>
</organism>
<sequence length="132" mass="14045">MANISRAVASEISKEIEAAAAKILDKHGLKASPTRTGYGDSYSFKIEAVAVEAGRSGVNLKSKEAMTFILAMGVKGLTEQDLGAQVVINGKRYTITGASLNAKFPLIGMRDDGKSYRLPESDEIIALIKAAR</sequence>
<proteinExistence type="predicted"/>
<accession>A0A6J5QZY2</accession>
<dbReference type="EMBL" id="LR797135">
    <property type="protein sequence ID" value="CAB4189362.1"/>
    <property type="molecule type" value="Genomic_DNA"/>
</dbReference>